<name>A0ABU3D656_9FLAO</name>
<dbReference type="InterPro" id="IPR014127">
    <property type="entry name" value="CHP02757"/>
</dbReference>
<organism evidence="1 2">
    <name type="scientific">Autumnicola musiva</name>
    <dbReference type="NCBI Taxonomy" id="3075589"/>
    <lineage>
        <taxon>Bacteria</taxon>
        <taxon>Pseudomonadati</taxon>
        <taxon>Bacteroidota</taxon>
        <taxon>Flavobacteriia</taxon>
        <taxon>Flavobacteriales</taxon>
        <taxon>Flavobacteriaceae</taxon>
        <taxon>Autumnicola</taxon>
    </lineage>
</organism>
<proteinExistence type="predicted"/>
<sequence>MDYTRKELKEFLDKKVEQYNTSRFIEPDPVAIPHGYSLKEDIEIAGFLAATIAWGNRKSIIKNANRMMELMGNSPYDFVVNHNKEQLEPLKKFVHRTFNGNDFIGFINGLNHIYTSYGGFEEIFAEYQEPGTLQPAITRFKKLFFEAEHLSRTEKHVSNPLKGSSAKRINMFLRWMVRNDNAGVDFGIWKSVSPENLSCPLDVHSGNVARKLNLLIRKQNDAKAVKELDDSLRQLDPEDPVKYDFALFGLGVFENF</sequence>
<dbReference type="NCBIfam" id="TIGR02757">
    <property type="entry name" value="TIGR02757 family protein"/>
    <property type="match status" value="1"/>
</dbReference>
<dbReference type="Proteomes" id="UP001262582">
    <property type="component" value="Unassembled WGS sequence"/>
</dbReference>
<comment type="caution">
    <text evidence="1">The sequence shown here is derived from an EMBL/GenBank/DDBJ whole genome shotgun (WGS) entry which is preliminary data.</text>
</comment>
<dbReference type="Pfam" id="PF09674">
    <property type="entry name" value="DUF2400"/>
    <property type="match status" value="1"/>
</dbReference>
<dbReference type="EMBL" id="JAVRHK010000006">
    <property type="protein sequence ID" value="MDT0676835.1"/>
    <property type="molecule type" value="Genomic_DNA"/>
</dbReference>
<gene>
    <name evidence="1" type="ORF">RM539_09620</name>
</gene>
<evidence type="ECO:0000313" key="2">
    <source>
        <dbReference type="Proteomes" id="UP001262582"/>
    </source>
</evidence>
<evidence type="ECO:0000313" key="1">
    <source>
        <dbReference type="EMBL" id="MDT0676835.1"/>
    </source>
</evidence>
<keyword evidence="2" id="KW-1185">Reference proteome</keyword>
<protein>
    <submittedName>
        <fullName evidence="1">TIGR02757 family protein</fullName>
    </submittedName>
</protein>
<dbReference type="RefSeq" id="WP_311503179.1">
    <property type="nucleotide sequence ID" value="NZ_JAVRHK010000006.1"/>
</dbReference>
<accession>A0ABU3D656</accession>
<reference evidence="1 2" key="1">
    <citation type="submission" date="2023-09" db="EMBL/GenBank/DDBJ databases">
        <authorList>
            <person name="Rey-Velasco X."/>
        </authorList>
    </citation>
    <scope>NUCLEOTIDE SEQUENCE [LARGE SCALE GENOMIC DNA]</scope>
    <source>
        <strain evidence="1 2">F117</strain>
    </source>
</reference>